<sequence length="729" mass="82057">MISTLQLRLFQVTPSEKLLNQSAQSAALALLDSALIDDESLRKRLSQASTVRDLLACFETSDKDGNRRMTLALHNVLSSLDSPIAWDPVQRGIRVSDYTNLAQGSHRHFYSARYAKLGADQTVDGQVIFNVEVRNRGVFSERLAVADIIDDLLRVSGSRPLHLPAFDLRRNNSCAVTGFSRRPLFYNVEGSQESWGEFLIRHGRMTEEEVNQRMAAYEAGRKAEAEIPIAWCRHGGSTKSYAYPARDLVLTASTSLQGYVDDRRNKDLPASLVEAGSLCATGFKAIRDSMEDKALVFTELESVLSEWFVPTPTRQATCFELKYEQARDVRRKQKYSLKTLTASVHELTQLNSRNVLLYPIDGTNEQSKQTFLGYFNGGQAAKLGFSFNVLDYHQQIAVEQPLTIVERIIEVVGSGANVVMAWRRRSNGQLTNNRLVEFEFMRHGIAVQHVVDEGQRGNANKVGHLLQGMREKFALHPPRQLETDSPFDLSLGLDISRYGGQDIPAFPVMVDNHGNALLHLPKEFKRGIKERRSTGELIATLDAASSGQPLKVLFLRDGYAYEDYDAIAAALPHIELTVLSLRKNLLGTFSDEMPRGALYALYADHDDNRFVFGINARLGEAARINSLHMVEIIRNPGLYSKDTLAHILIELSQQNRSSELEISSLPFPICYADRSAWVVRDMMQDRQLRRYVRSTYPDEVNAYGDEGDFIYSVIRKYITERPNGYAFAV</sequence>
<comment type="caution">
    <text evidence="1">The sequence shown here is derived from an EMBL/GenBank/DDBJ whole genome shotgun (WGS) entry which is preliminary data.</text>
</comment>
<keyword evidence="2" id="KW-1185">Reference proteome</keyword>
<evidence type="ECO:0000313" key="2">
    <source>
        <dbReference type="Proteomes" id="UP000608450"/>
    </source>
</evidence>
<name>A0ABS0KQA6_PSENT</name>
<dbReference type="SUPFAM" id="SSF53098">
    <property type="entry name" value="Ribonuclease H-like"/>
    <property type="match status" value="1"/>
</dbReference>
<dbReference type="RefSeq" id="WP_196913325.1">
    <property type="nucleotide sequence ID" value="NZ_JADTFC010000069.1"/>
</dbReference>
<dbReference type="InterPro" id="IPR012337">
    <property type="entry name" value="RNaseH-like_sf"/>
</dbReference>
<gene>
    <name evidence="1" type="ORF">I5I61_22735</name>
</gene>
<organism evidence="1 2">
    <name type="scientific">Pseudomonas nitroreducens</name>
    <dbReference type="NCBI Taxonomy" id="46680"/>
    <lineage>
        <taxon>Bacteria</taxon>
        <taxon>Pseudomonadati</taxon>
        <taxon>Pseudomonadota</taxon>
        <taxon>Gammaproteobacteria</taxon>
        <taxon>Pseudomonadales</taxon>
        <taxon>Pseudomonadaceae</taxon>
        <taxon>Pseudomonas</taxon>
    </lineage>
</organism>
<dbReference type="Proteomes" id="UP000608450">
    <property type="component" value="Unassembled WGS sequence"/>
</dbReference>
<dbReference type="Gene3D" id="3.30.420.10">
    <property type="entry name" value="Ribonuclease H-like superfamily/Ribonuclease H"/>
    <property type="match status" value="1"/>
</dbReference>
<protein>
    <submittedName>
        <fullName evidence="1">Uncharacterized protein</fullName>
    </submittedName>
</protein>
<accession>A0ABS0KQA6</accession>
<proteinExistence type="predicted"/>
<dbReference type="EMBL" id="JADTFC010000069">
    <property type="protein sequence ID" value="MBG6290280.1"/>
    <property type="molecule type" value="Genomic_DNA"/>
</dbReference>
<evidence type="ECO:0000313" key="1">
    <source>
        <dbReference type="EMBL" id="MBG6290280.1"/>
    </source>
</evidence>
<reference evidence="1 2" key="1">
    <citation type="submission" date="2020-11" db="EMBL/GenBank/DDBJ databases">
        <title>Enhanced detection system for hospital associated transmission using whole genome sequencing surveillance.</title>
        <authorList>
            <person name="Harrison L.H."/>
            <person name="Van Tyne D."/>
            <person name="Marsh J.W."/>
            <person name="Griffith M.P."/>
            <person name="Snyder D.J."/>
            <person name="Cooper V.S."/>
            <person name="Mustapha M."/>
        </authorList>
    </citation>
    <scope>NUCLEOTIDE SEQUENCE [LARGE SCALE GENOMIC DNA]</scope>
    <source>
        <strain evidence="1 2">PSA00705</strain>
    </source>
</reference>
<dbReference type="InterPro" id="IPR036397">
    <property type="entry name" value="RNaseH_sf"/>
</dbReference>